<dbReference type="Pfam" id="PF00353">
    <property type="entry name" value="HemolysinCabind"/>
    <property type="match status" value="13"/>
</dbReference>
<evidence type="ECO:0000256" key="6">
    <source>
        <dbReference type="ARBA" id="ARBA00023026"/>
    </source>
</evidence>
<feature type="region of interest" description="Disordered" evidence="8">
    <location>
        <begin position="810"/>
        <end position="834"/>
    </location>
</feature>
<feature type="region of interest" description="Disordered" evidence="8">
    <location>
        <begin position="714"/>
        <end position="764"/>
    </location>
</feature>
<dbReference type="PANTHER" id="PTHR38340:SF1">
    <property type="entry name" value="S-LAYER PROTEIN"/>
    <property type="match status" value="1"/>
</dbReference>
<organism evidence="9 10">
    <name type="scientific">Paracoccus amoyensis</name>
    <dbReference type="NCBI Taxonomy" id="2760093"/>
    <lineage>
        <taxon>Bacteria</taxon>
        <taxon>Pseudomonadati</taxon>
        <taxon>Pseudomonadota</taxon>
        <taxon>Alphaproteobacteria</taxon>
        <taxon>Rhodobacterales</taxon>
        <taxon>Paracoccaceae</taxon>
        <taxon>Paracoccus</taxon>
    </lineage>
</organism>
<evidence type="ECO:0000256" key="7">
    <source>
        <dbReference type="ARBA" id="ARBA00023136"/>
    </source>
</evidence>
<evidence type="ECO:0000256" key="8">
    <source>
        <dbReference type="SAM" id="MobiDB-lite"/>
    </source>
</evidence>
<reference evidence="9" key="1">
    <citation type="submission" date="2020-08" db="EMBL/GenBank/DDBJ databases">
        <title>Paracoccus amoyensis sp. nov., isolated from the surface seawater at coast of Xiamen, Fujian.</title>
        <authorList>
            <person name="Lyu L."/>
        </authorList>
    </citation>
    <scope>NUCLEOTIDE SEQUENCE</scope>
    <source>
        <strain evidence="9">11-3</strain>
    </source>
</reference>
<accession>A0A926G8L0</accession>
<comment type="subcellular location">
    <subcellularLocation>
        <location evidence="1">Membrane</location>
    </subcellularLocation>
    <subcellularLocation>
        <location evidence="2">Secreted</location>
    </subcellularLocation>
</comment>
<dbReference type="GO" id="GO:0016020">
    <property type="term" value="C:membrane"/>
    <property type="evidence" value="ECO:0007669"/>
    <property type="project" value="UniProtKB-SubCell"/>
</dbReference>
<name>A0A926G8L0_9RHOB</name>
<evidence type="ECO:0000313" key="10">
    <source>
        <dbReference type="Proteomes" id="UP000608594"/>
    </source>
</evidence>
<feature type="compositionally biased region" description="Low complexity" evidence="8">
    <location>
        <begin position="733"/>
        <end position="749"/>
    </location>
</feature>
<keyword evidence="4" id="KW-0800">Toxin</keyword>
<keyword evidence="3" id="KW-0964">Secreted</keyword>
<dbReference type="SUPFAM" id="SSF51120">
    <property type="entry name" value="beta-Roll"/>
    <property type="match status" value="5"/>
</dbReference>
<dbReference type="InterPro" id="IPR011049">
    <property type="entry name" value="Serralysin-like_metalloprot_C"/>
</dbReference>
<dbReference type="PROSITE" id="PS00330">
    <property type="entry name" value="HEMOLYSIN_CALCIUM"/>
    <property type="match status" value="9"/>
</dbReference>
<dbReference type="RefSeq" id="WP_187792964.1">
    <property type="nucleotide sequence ID" value="NZ_JACOQL010000002.1"/>
</dbReference>
<dbReference type="AlphaFoldDB" id="A0A926G8L0"/>
<dbReference type="PANTHER" id="PTHR38340">
    <property type="entry name" value="S-LAYER PROTEIN"/>
    <property type="match status" value="1"/>
</dbReference>
<dbReference type="GO" id="GO:0005509">
    <property type="term" value="F:calcium ion binding"/>
    <property type="evidence" value="ECO:0007669"/>
    <property type="project" value="InterPro"/>
</dbReference>
<dbReference type="Proteomes" id="UP000608594">
    <property type="component" value="Unassembled WGS sequence"/>
</dbReference>
<gene>
    <name evidence="9" type="ORF">H4P12_07105</name>
</gene>
<dbReference type="GO" id="GO:0090729">
    <property type="term" value="F:toxin activity"/>
    <property type="evidence" value="ECO:0007669"/>
    <property type="project" value="UniProtKB-KW"/>
</dbReference>
<keyword evidence="7" id="KW-0472">Membrane</keyword>
<dbReference type="PRINTS" id="PR00313">
    <property type="entry name" value="CABNDNGRPT"/>
</dbReference>
<keyword evidence="5" id="KW-0677">Repeat</keyword>
<comment type="caution">
    <text evidence="9">The sequence shown here is derived from an EMBL/GenBank/DDBJ whole genome shotgun (WGS) entry which is preliminary data.</text>
</comment>
<dbReference type="Gene3D" id="2.150.10.10">
    <property type="entry name" value="Serralysin-like metalloprotease, C-terminal"/>
    <property type="match status" value="10"/>
</dbReference>
<evidence type="ECO:0000256" key="3">
    <source>
        <dbReference type="ARBA" id="ARBA00022525"/>
    </source>
</evidence>
<proteinExistence type="predicted"/>
<evidence type="ECO:0000256" key="4">
    <source>
        <dbReference type="ARBA" id="ARBA00022656"/>
    </source>
</evidence>
<keyword evidence="10" id="KW-1185">Reference proteome</keyword>
<dbReference type="PRINTS" id="PR01488">
    <property type="entry name" value="RTXTOXINA"/>
</dbReference>
<dbReference type="InterPro" id="IPR003995">
    <property type="entry name" value="RTX_toxin_determinant-A"/>
</dbReference>
<dbReference type="EMBL" id="JACOQL010000002">
    <property type="protein sequence ID" value="MBC9246483.1"/>
    <property type="molecule type" value="Genomic_DNA"/>
</dbReference>
<evidence type="ECO:0000256" key="1">
    <source>
        <dbReference type="ARBA" id="ARBA00004370"/>
    </source>
</evidence>
<protein>
    <submittedName>
        <fullName evidence="9">Calcium-binding protein</fullName>
    </submittedName>
</protein>
<feature type="region of interest" description="Disordered" evidence="8">
    <location>
        <begin position="929"/>
        <end position="952"/>
    </location>
</feature>
<dbReference type="InterPro" id="IPR018511">
    <property type="entry name" value="Hemolysin-typ_Ca-bd_CS"/>
</dbReference>
<sequence>MLTYQNVVTFGTTQRGWLFNVTDLEIAQIGGQWLLFAVNGFGGGVSSYRIPDPDQPIIRVHGKAFPPDMTYQGEPDLTVLTTPNGAYLHLGELGRAEALGMAASSSGMLQNLSRLFSDGAAGAKISAMGQVGDDLIYSAHKTILQLDVRQLRPDGSLSPNISSVKLNASDAMEGASLDQVIDATVDGQRILVAISGLGNFISTHLLSATGTLSGGAMHVAGQGTGYYVPSQVEAVQVGNKTFLVVAGATSSSISIFRLDKTGALTTTDHIVDELTTRFQSVSAMATAVVDGRAFVFVGGSDDGISVFTLLPDGRLVFLRSIADTNSLTLANVGEMKANVIDGRISLYVTSKTEVGLTQFSFDPGDIRLTGFVKPGAVIGTAGSDVLIAGAGTTAINGGGGDDMLVTADAGISLTGGAGADTFVLTRVSGRIVITDYQSGLDQLDLSMLGMIRSTWQMTFLPRADGLRITYGTSILDIKSHDRKPLNPADFSNDMFPIAHYWLPELDPVKNRAPDQLSTMGKWIFGTDGPDTLVGAGGSDIIYGRAGNDIISGGDGHDTIMGEDGHDDLRGQGGDDSLRGYAGNDRLFGGTGHDILRGDDGHDLIYGNHGRDDIWGGKGNDRLYGDGESDRIYGEAGHDTLSGGHGNDLLSDALGNNHLLGGNGRDTLIAGNGADSLRGGNGNDLLRAEGGNDTLLGDAGNDSLFAGDGDDSLLDTEGDNLLDGGKGHDTLTAGAGSDSLSGDSGNDLLRGGAGNDRLSGGAGRDRLYGEDGNDLLLAGDDGSTLYGGNHEDTLIGGAGADILAGGSGHDHLRGAGGNDRLNGDAGNDTLQGDAGNDLLRDSLGNNEIDGGIGRDTLTAGAGRDTLRGGAGHDLLSGGAGDDRLYGDAGLDTLRGGNGHDRLFAGAGSSRLEGGAGNDWLLGDTGNDRLDGGAGNDRLDGGAGNDRLFGGQDNDTLQGSFGDDLLDDRFGNNWFSGGTGKDRIVAGKGADTLFGGAHNDVLNAGAGKDRLSGQAGDDRLIAGGGNDRLDGGAGRDVLFGGDGVDTLIGGAGPDRLTGGRDADNFVYLRPNDSRPGRQADFITDFSPNQDHLDLRKLNLTYIGQDDFDGSRQVRWFHSRGDTHIQIDVDSDGRADMLIRLDGHLRLDADDFLI</sequence>
<evidence type="ECO:0000313" key="9">
    <source>
        <dbReference type="EMBL" id="MBC9246483.1"/>
    </source>
</evidence>
<dbReference type="GO" id="GO:0005576">
    <property type="term" value="C:extracellular region"/>
    <property type="evidence" value="ECO:0007669"/>
    <property type="project" value="UniProtKB-SubCell"/>
</dbReference>
<dbReference type="InterPro" id="IPR050557">
    <property type="entry name" value="RTX_toxin/Mannuronan_C5-epim"/>
</dbReference>
<evidence type="ECO:0000256" key="2">
    <source>
        <dbReference type="ARBA" id="ARBA00004613"/>
    </source>
</evidence>
<evidence type="ECO:0000256" key="5">
    <source>
        <dbReference type="ARBA" id="ARBA00022737"/>
    </source>
</evidence>
<dbReference type="InterPro" id="IPR001343">
    <property type="entry name" value="Hemolysn_Ca-bd"/>
</dbReference>
<keyword evidence="6" id="KW-0843">Virulence</keyword>